<dbReference type="SUPFAM" id="SSF110849">
    <property type="entry name" value="ParB/Sulfiredoxin"/>
    <property type="match status" value="1"/>
</dbReference>
<dbReference type="Pfam" id="PF02195">
    <property type="entry name" value="ParB_N"/>
    <property type="match status" value="1"/>
</dbReference>
<dbReference type="InterPro" id="IPR036086">
    <property type="entry name" value="ParB/Sulfiredoxin_sf"/>
</dbReference>
<evidence type="ECO:0000256" key="2">
    <source>
        <dbReference type="ARBA" id="ARBA00022603"/>
    </source>
</evidence>
<organism evidence="5">
    <name type="scientific">Siphoviridae sp. ct89Z21</name>
    <dbReference type="NCBI Taxonomy" id="2826168"/>
    <lineage>
        <taxon>Viruses</taxon>
        <taxon>Duplodnaviria</taxon>
        <taxon>Heunggongvirae</taxon>
        <taxon>Uroviricota</taxon>
        <taxon>Caudoviricetes</taxon>
    </lineage>
</organism>
<dbReference type="SMART" id="SM00470">
    <property type="entry name" value="ParB"/>
    <property type="match status" value="1"/>
</dbReference>
<dbReference type="Pfam" id="PF01555">
    <property type="entry name" value="N6_N4_Mtase"/>
    <property type="match status" value="1"/>
</dbReference>
<dbReference type="GO" id="GO:0032259">
    <property type="term" value="P:methylation"/>
    <property type="evidence" value="ECO:0007669"/>
    <property type="project" value="UniProtKB-KW"/>
</dbReference>
<dbReference type="CDD" id="cd16403">
    <property type="entry name" value="ParB_N_like_MT"/>
    <property type="match status" value="1"/>
</dbReference>
<evidence type="ECO:0000259" key="4">
    <source>
        <dbReference type="SMART" id="SM00470"/>
    </source>
</evidence>
<evidence type="ECO:0000256" key="3">
    <source>
        <dbReference type="ARBA" id="ARBA00022679"/>
    </source>
</evidence>
<dbReference type="InterPro" id="IPR001091">
    <property type="entry name" value="RM_Methyltransferase"/>
</dbReference>
<dbReference type="InterPro" id="IPR002941">
    <property type="entry name" value="DNA_methylase_N4/N6"/>
</dbReference>
<dbReference type="PANTHER" id="PTHR33375:SF1">
    <property type="entry name" value="CHROMOSOME-PARTITIONING PROTEIN PARB-RELATED"/>
    <property type="match status" value="1"/>
</dbReference>
<reference evidence="5" key="1">
    <citation type="journal article" date="2021" name="Proc. Natl. Acad. Sci. U.S.A.">
        <title>A Catalog of Tens of Thousands of Viruses from Human Metagenomes Reveals Hidden Associations with Chronic Diseases.</title>
        <authorList>
            <person name="Tisza M.J."/>
            <person name="Buck C.B."/>
        </authorList>
    </citation>
    <scope>NUCLEOTIDE SEQUENCE</scope>
    <source>
        <strain evidence="5">Ct89Z21</strain>
    </source>
</reference>
<protein>
    <submittedName>
        <fullName evidence="5">Adenine specific DNA methyltransferase</fullName>
    </submittedName>
</protein>
<dbReference type="Gene3D" id="3.90.1530.10">
    <property type="entry name" value="Conserved hypothetical protein from pyrococcus furiosus pfu- 392566-001, ParB domain"/>
    <property type="match status" value="1"/>
</dbReference>
<dbReference type="GO" id="GO:0003677">
    <property type="term" value="F:DNA binding"/>
    <property type="evidence" value="ECO:0007669"/>
    <property type="project" value="InterPro"/>
</dbReference>
<proteinExistence type="inferred from homology"/>
<accession>A0A8S5MMS8</accession>
<dbReference type="PIRSF" id="PIRSF036758">
    <property type="entry name" value="Aden_M_ParB"/>
    <property type="match status" value="1"/>
</dbReference>
<dbReference type="SUPFAM" id="SSF53335">
    <property type="entry name" value="S-adenosyl-L-methionine-dependent methyltransferases"/>
    <property type="match status" value="1"/>
</dbReference>
<dbReference type="PRINTS" id="PR00508">
    <property type="entry name" value="S21N4MTFRASE"/>
</dbReference>
<dbReference type="PROSITE" id="PS00092">
    <property type="entry name" value="N6_MTASE"/>
    <property type="match status" value="1"/>
</dbReference>
<evidence type="ECO:0000313" key="5">
    <source>
        <dbReference type="EMBL" id="DAD83617.1"/>
    </source>
</evidence>
<feature type="domain" description="ParB-like N-terminal" evidence="4">
    <location>
        <begin position="42"/>
        <end position="127"/>
    </location>
</feature>
<dbReference type="GO" id="GO:0007059">
    <property type="term" value="P:chromosome segregation"/>
    <property type="evidence" value="ECO:0007669"/>
    <property type="project" value="TreeGrafter"/>
</dbReference>
<dbReference type="GO" id="GO:0045881">
    <property type="term" value="P:positive regulation of sporulation resulting in formation of a cellular spore"/>
    <property type="evidence" value="ECO:0007669"/>
    <property type="project" value="TreeGrafter"/>
</dbReference>
<dbReference type="InterPro" id="IPR003115">
    <property type="entry name" value="ParB_N"/>
</dbReference>
<evidence type="ECO:0000256" key="1">
    <source>
        <dbReference type="ARBA" id="ARBA00006594"/>
    </source>
</evidence>
<dbReference type="InterPro" id="IPR015840">
    <property type="entry name" value="DNA_MeTrfase_ParB"/>
</dbReference>
<name>A0A8S5MMS8_9CAUD</name>
<keyword evidence="3" id="KW-0808">Transferase</keyword>
<keyword evidence="2 5" id="KW-0489">Methyltransferase</keyword>
<comment type="similarity">
    <text evidence="1">Belongs to the N(4)/N(6)-methyltransferase family.</text>
</comment>
<dbReference type="Gene3D" id="3.40.50.150">
    <property type="entry name" value="Vaccinia Virus protein VP39"/>
    <property type="match status" value="1"/>
</dbReference>
<dbReference type="InterPro" id="IPR029063">
    <property type="entry name" value="SAM-dependent_MTases_sf"/>
</dbReference>
<dbReference type="InterPro" id="IPR050336">
    <property type="entry name" value="Chromosome_partition/occlusion"/>
</dbReference>
<dbReference type="PANTHER" id="PTHR33375">
    <property type="entry name" value="CHROMOSOME-PARTITIONING PROTEIN PARB-RELATED"/>
    <property type="match status" value="1"/>
</dbReference>
<dbReference type="InterPro" id="IPR002052">
    <property type="entry name" value="DNA_methylase_N6_adenine_CS"/>
</dbReference>
<sequence length="448" mass="50493">MPWMAGRMRKLSRLLENTSPTLAALRSLRNGAGLMKTTTEMQLVPITKLVPYVNNARTHSPEQINKLRSSLREFGFINPVIIDRDYGIIAGHGRILAAKEEGITDVPCVFADHLTEAQKKAYIIADNRMAMDAGWDEELLRVEIESLQAADFDPLLTGFDEKELSKLFDDCIEAKEDDFDVDAELQKPTFTKSGDIWILGRHRLICGDSAKEETFTALMDGRKANLVITDPPYNVNYEGSAGKIKNDNMASEKFFDFLFDAFSNMEKVMADDASIYVFHADTEGLNFRKAFDAAGFYLSGCCIWKKQSLVLGRSPYQWQHEPCLYGWKKKGKHQWYTGRKESTIWEFDKPKKNGDHPTMKPIPLLAYPIQNSSMANSVVLDPFGGSGSTLIACEQTDRICYTIELDEKFCDVIVKRYIEQVGSDEKVSVLRDGKALPFTEVANTAPEV</sequence>
<dbReference type="EMBL" id="BK014939">
    <property type="protein sequence ID" value="DAD83617.1"/>
    <property type="molecule type" value="Genomic_DNA"/>
</dbReference>
<dbReference type="GO" id="GO:0008170">
    <property type="term" value="F:N-methyltransferase activity"/>
    <property type="evidence" value="ECO:0007669"/>
    <property type="project" value="InterPro"/>
</dbReference>